<sequence length="101" mass="11624">MKEDCSNYDLLFVCLCPQHTSERGCIGPLNIAVRHQSSGASRIIPKGSDMARARDMLLGAKHRRKRPLQRWQVTCLGRDSNERPNRPLRVLWGFRHRCPIS</sequence>
<comment type="caution">
    <text evidence="1">The sequence shown here is derived from an EMBL/GenBank/DDBJ whole genome shotgun (WGS) entry which is preliminary data.</text>
</comment>
<evidence type="ECO:0000313" key="2">
    <source>
        <dbReference type="Proteomes" id="UP000499080"/>
    </source>
</evidence>
<organism evidence="1 2">
    <name type="scientific">Araneus ventricosus</name>
    <name type="common">Orbweaver spider</name>
    <name type="synonym">Epeira ventricosa</name>
    <dbReference type="NCBI Taxonomy" id="182803"/>
    <lineage>
        <taxon>Eukaryota</taxon>
        <taxon>Metazoa</taxon>
        <taxon>Ecdysozoa</taxon>
        <taxon>Arthropoda</taxon>
        <taxon>Chelicerata</taxon>
        <taxon>Arachnida</taxon>
        <taxon>Araneae</taxon>
        <taxon>Araneomorphae</taxon>
        <taxon>Entelegynae</taxon>
        <taxon>Araneoidea</taxon>
        <taxon>Araneidae</taxon>
        <taxon>Araneus</taxon>
    </lineage>
</organism>
<dbReference type="EMBL" id="BGPR01000021">
    <property type="protein sequence ID" value="GBL80338.1"/>
    <property type="molecule type" value="Genomic_DNA"/>
</dbReference>
<evidence type="ECO:0000313" key="1">
    <source>
        <dbReference type="EMBL" id="GBL80338.1"/>
    </source>
</evidence>
<protein>
    <submittedName>
        <fullName evidence="1">Uncharacterized protein</fullName>
    </submittedName>
</protein>
<reference evidence="1 2" key="1">
    <citation type="journal article" date="2019" name="Sci. Rep.">
        <title>Orb-weaving spider Araneus ventricosus genome elucidates the spidroin gene catalogue.</title>
        <authorList>
            <person name="Kono N."/>
            <person name="Nakamura H."/>
            <person name="Ohtoshi R."/>
            <person name="Moran D.A.P."/>
            <person name="Shinohara A."/>
            <person name="Yoshida Y."/>
            <person name="Fujiwara M."/>
            <person name="Mori M."/>
            <person name="Tomita M."/>
            <person name="Arakawa K."/>
        </authorList>
    </citation>
    <scope>NUCLEOTIDE SEQUENCE [LARGE SCALE GENOMIC DNA]</scope>
</reference>
<gene>
    <name evidence="1" type="ORF">AVEN_92249_1</name>
</gene>
<accession>A0A4Y2AKQ6</accession>
<dbReference type="Proteomes" id="UP000499080">
    <property type="component" value="Unassembled WGS sequence"/>
</dbReference>
<dbReference type="AlphaFoldDB" id="A0A4Y2AKQ6"/>
<proteinExistence type="predicted"/>
<name>A0A4Y2AKQ6_ARAVE</name>
<keyword evidence="2" id="KW-1185">Reference proteome</keyword>